<evidence type="ECO:0000313" key="2">
    <source>
        <dbReference type="Proteomes" id="UP001230220"/>
    </source>
</evidence>
<protein>
    <submittedName>
        <fullName evidence="1">Uncharacterized protein</fullName>
    </submittedName>
</protein>
<dbReference type="RefSeq" id="WP_307405543.1">
    <property type="nucleotide sequence ID" value="NZ_JAUSUR010000001.1"/>
</dbReference>
<comment type="caution">
    <text evidence="1">The sequence shown here is derived from an EMBL/GenBank/DDBJ whole genome shotgun (WGS) entry which is preliminary data.</text>
</comment>
<dbReference type="EMBL" id="JAUSUR010000001">
    <property type="protein sequence ID" value="MDQ0359983.1"/>
    <property type="molecule type" value="Genomic_DNA"/>
</dbReference>
<organism evidence="1 2">
    <name type="scientific">Breznakia pachnodae</name>
    <dbReference type="NCBI Taxonomy" id="265178"/>
    <lineage>
        <taxon>Bacteria</taxon>
        <taxon>Bacillati</taxon>
        <taxon>Bacillota</taxon>
        <taxon>Erysipelotrichia</taxon>
        <taxon>Erysipelotrichales</taxon>
        <taxon>Erysipelotrichaceae</taxon>
        <taxon>Breznakia</taxon>
    </lineage>
</organism>
<accession>A0ABU0DZB7</accession>
<name>A0ABU0DZB7_9FIRM</name>
<gene>
    <name evidence="1" type="ORF">J2S15_000714</name>
</gene>
<reference evidence="1 2" key="1">
    <citation type="submission" date="2023-07" db="EMBL/GenBank/DDBJ databases">
        <title>Genomic Encyclopedia of Type Strains, Phase IV (KMG-IV): sequencing the most valuable type-strain genomes for metagenomic binning, comparative biology and taxonomic classification.</title>
        <authorList>
            <person name="Goeker M."/>
        </authorList>
    </citation>
    <scope>NUCLEOTIDE SEQUENCE [LARGE SCALE GENOMIC DNA]</scope>
    <source>
        <strain evidence="1 2">DSM 16784</strain>
    </source>
</reference>
<evidence type="ECO:0000313" key="1">
    <source>
        <dbReference type="EMBL" id="MDQ0359983.1"/>
    </source>
</evidence>
<keyword evidence="2" id="KW-1185">Reference proteome</keyword>
<sequence>MKKYKLDGKILVLTILEYTRPLISSVTFGIFNNLTTEEKKCDMVTFYSIAVSSYFLDEIFKGFTKDEYKRIASRNDEALDIKEIFVNVAEMDSHYVMEFEIILINEKQIKFIVYCTKEQYKDYQRDFKDCDE</sequence>
<proteinExistence type="predicted"/>
<dbReference type="Proteomes" id="UP001230220">
    <property type="component" value="Unassembled WGS sequence"/>
</dbReference>